<name>A0A9W8U8L3_9HYPO</name>
<organism evidence="3 4">
    <name type="scientific">Fusarium irregulare</name>
    <dbReference type="NCBI Taxonomy" id="2494466"/>
    <lineage>
        <taxon>Eukaryota</taxon>
        <taxon>Fungi</taxon>
        <taxon>Dikarya</taxon>
        <taxon>Ascomycota</taxon>
        <taxon>Pezizomycotina</taxon>
        <taxon>Sordariomycetes</taxon>
        <taxon>Hypocreomycetidae</taxon>
        <taxon>Hypocreales</taxon>
        <taxon>Nectriaceae</taxon>
        <taxon>Fusarium</taxon>
        <taxon>Fusarium incarnatum-equiseti species complex</taxon>
    </lineage>
</organism>
<feature type="compositionally biased region" description="Polar residues" evidence="2">
    <location>
        <begin position="221"/>
        <end position="239"/>
    </location>
</feature>
<gene>
    <name evidence="3" type="ORF">NW766_008858</name>
</gene>
<feature type="region of interest" description="Disordered" evidence="2">
    <location>
        <begin position="215"/>
        <end position="239"/>
    </location>
</feature>
<dbReference type="OrthoDB" id="5092251at2759"/>
<reference evidence="3" key="1">
    <citation type="submission" date="2022-10" db="EMBL/GenBank/DDBJ databases">
        <title>Fusarium specimens isolated from Avocado Roots.</title>
        <authorList>
            <person name="Stajich J."/>
            <person name="Roper C."/>
            <person name="Heimlech-Rivalta G."/>
        </authorList>
    </citation>
    <scope>NUCLEOTIDE SEQUENCE</scope>
    <source>
        <strain evidence="3">CF00143</strain>
    </source>
</reference>
<dbReference type="AlphaFoldDB" id="A0A9W8U8L3"/>
<sequence length="293" mass="33067">MSQQLDIGAQVSAMYAEVNNLRELCASQDTEIKKLSLKNEFFVKDNKGLREVIECYERIIQKKDQEILDLSVELDSWKTDCDLYRSDLIKMRQENEELKAKNDAKSQGICSAKAQVSRRDAQITKMIAIVRRKVATNRVMQVALKAAYKILPSLEEQATYARIVDMAKKTPNTFGINQEVADVLKEAGLVVNWDKRSLESPIQLLEDKSVQTINEPGIEPNNESQQCQSPTTSPVQTFNDKPDQLVNNVPDVNTNQESQKQQPLAAPSVKILDDKMDIITEENVQKLQLLASA</sequence>
<protein>
    <submittedName>
        <fullName evidence="3">Uncharacterized protein</fullName>
    </submittedName>
</protein>
<dbReference type="EMBL" id="JAPDHF010000013">
    <property type="protein sequence ID" value="KAJ4009735.1"/>
    <property type="molecule type" value="Genomic_DNA"/>
</dbReference>
<accession>A0A9W8U8L3</accession>
<evidence type="ECO:0000313" key="3">
    <source>
        <dbReference type="EMBL" id="KAJ4009735.1"/>
    </source>
</evidence>
<evidence type="ECO:0000313" key="4">
    <source>
        <dbReference type="Proteomes" id="UP001152130"/>
    </source>
</evidence>
<keyword evidence="1" id="KW-0175">Coiled coil</keyword>
<proteinExistence type="predicted"/>
<comment type="caution">
    <text evidence="3">The sequence shown here is derived from an EMBL/GenBank/DDBJ whole genome shotgun (WGS) entry which is preliminary data.</text>
</comment>
<keyword evidence="4" id="KW-1185">Reference proteome</keyword>
<dbReference type="Proteomes" id="UP001152130">
    <property type="component" value="Unassembled WGS sequence"/>
</dbReference>
<feature type="coiled-coil region" evidence="1">
    <location>
        <begin position="46"/>
        <end position="101"/>
    </location>
</feature>
<evidence type="ECO:0000256" key="2">
    <source>
        <dbReference type="SAM" id="MobiDB-lite"/>
    </source>
</evidence>
<evidence type="ECO:0000256" key="1">
    <source>
        <dbReference type="SAM" id="Coils"/>
    </source>
</evidence>